<proteinExistence type="predicted"/>
<dbReference type="AlphaFoldDB" id="A0A411WWB4"/>
<evidence type="ECO:0000313" key="5">
    <source>
        <dbReference type="Proteomes" id="UP000292307"/>
    </source>
</evidence>
<dbReference type="Proteomes" id="UP000292307">
    <property type="component" value="Chromosome"/>
</dbReference>
<gene>
    <name evidence="4" type="ORF">EYF70_08705</name>
    <name evidence="3" type="ORF">GCM10007387_49050</name>
</gene>
<evidence type="ECO:0000256" key="1">
    <source>
        <dbReference type="SAM" id="SignalP"/>
    </source>
</evidence>
<dbReference type="GO" id="GO:0008235">
    <property type="term" value="F:metalloexopeptidase activity"/>
    <property type="evidence" value="ECO:0007669"/>
    <property type="project" value="InterPro"/>
</dbReference>
<dbReference type="Gene3D" id="3.40.630.10">
    <property type="entry name" value="Zn peptidases"/>
    <property type="match status" value="2"/>
</dbReference>
<dbReference type="GO" id="GO:0006508">
    <property type="term" value="P:proteolysis"/>
    <property type="evidence" value="ECO:0007669"/>
    <property type="project" value="InterPro"/>
</dbReference>
<reference evidence="3" key="1">
    <citation type="journal article" date="2014" name="Int. J. Syst. Evol. Microbiol.">
        <title>Complete genome sequence of Corynebacterium casei LMG S-19264T (=DSM 44701T), isolated from a smear-ripened cheese.</title>
        <authorList>
            <consortium name="US DOE Joint Genome Institute (JGI-PGF)"/>
            <person name="Walter F."/>
            <person name="Albersmeier A."/>
            <person name="Kalinowski J."/>
            <person name="Ruckert C."/>
        </authorList>
    </citation>
    <scope>NUCLEOTIDE SEQUENCE</scope>
    <source>
        <strain evidence="3">KCTC 12343</strain>
    </source>
</reference>
<evidence type="ECO:0000259" key="2">
    <source>
        <dbReference type="Pfam" id="PF04389"/>
    </source>
</evidence>
<accession>A0A411WWB4</accession>
<dbReference type="PANTHER" id="PTHR12147">
    <property type="entry name" value="METALLOPEPTIDASE M28 FAMILY MEMBER"/>
    <property type="match status" value="1"/>
</dbReference>
<reference evidence="3" key="3">
    <citation type="submission" date="2022-12" db="EMBL/GenBank/DDBJ databases">
        <authorList>
            <person name="Sun Q."/>
            <person name="Kim S."/>
        </authorList>
    </citation>
    <scope>NUCLEOTIDE SEQUENCE</scope>
    <source>
        <strain evidence="3">KCTC 12343</strain>
    </source>
</reference>
<evidence type="ECO:0000313" key="3">
    <source>
        <dbReference type="EMBL" id="GGY60650.1"/>
    </source>
</evidence>
<feature type="signal peptide" evidence="1">
    <location>
        <begin position="1"/>
        <end position="19"/>
    </location>
</feature>
<keyword evidence="1" id="KW-0732">Signal</keyword>
<dbReference type="EMBL" id="BMWV01000014">
    <property type="protein sequence ID" value="GGY60650.1"/>
    <property type="molecule type" value="Genomic_DNA"/>
</dbReference>
<feature type="domain" description="Peptidase M28" evidence="2">
    <location>
        <begin position="241"/>
        <end position="444"/>
    </location>
</feature>
<organism evidence="3 6">
    <name type="scientific">Pseudoduganella albidiflava</name>
    <dbReference type="NCBI Taxonomy" id="321983"/>
    <lineage>
        <taxon>Bacteria</taxon>
        <taxon>Pseudomonadati</taxon>
        <taxon>Pseudomonadota</taxon>
        <taxon>Betaproteobacteria</taxon>
        <taxon>Burkholderiales</taxon>
        <taxon>Oxalobacteraceae</taxon>
        <taxon>Telluria group</taxon>
        <taxon>Pseudoduganella</taxon>
    </lineage>
</organism>
<name>A0A411WWB4_9BURK</name>
<evidence type="ECO:0000313" key="6">
    <source>
        <dbReference type="Proteomes" id="UP000628442"/>
    </source>
</evidence>
<dbReference type="Pfam" id="PF04389">
    <property type="entry name" value="Peptidase_M28"/>
    <property type="match status" value="1"/>
</dbReference>
<dbReference type="PANTHER" id="PTHR12147:SF26">
    <property type="entry name" value="PEPTIDASE M28 DOMAIN-CONTAINING PROTEIN"/>
    <property type="match status" value="1"/>
</dbReference>
<dbReference type="Proteomes" id="UP000628442">
    <property type="component" value="Unassembled WGS sequence"/>
</dbReference>
<protein>
    <submittedName>
        <fullName evidence="4">M28 family peptidase</fullName>
    </submittedName>
</protein>
<dbReference type="InterPro" id="IPR045175">
    <property type="entry name" value="M28_fam"/>
</dbReference>
<keyword evidence="5" id="KW-1185">Reference proteome</keyword>
<dbReference type="InterPro" id="IPR007484">
    <property type="entry name" value="Peptidase_M28"/>
</dbReference>
<dbReference type="EMBL" id="CP036401">
    <property type="protein sequence ID" value="QBI00918.1"/>
    <property type="molecule type" value="Genomic_DNA"/>
</dbReference>
<feature type="chain" id="PRO_5044601644" evidence="1">
    <location>
        <begin position="20"/>
        <end position="478"/>
    </location>
</feature>
<dbReference type="RefSeq" id="WP_131145046.1">
    <property type="nucleotide sequence ID" value="NZ_BMWV01000014.1"/>
</dbReference>
<reference evidence="4 5" key="2">
    <citation type="submission" date="2019-02" db="EMBL/GenBank/DDBJ databases">
        <title>Draft Genome Sequences of Six Type Strains of the Genus Massilia.</title>
        <authorList>
            <person name="Miess H."/>
            <person name="Frediansyhah A."/>
            <person name="Gross H."/>
        </authorList>
    </citation>
    <scope>NUCLEOTIDE SEQUENCE [LARGE SCALE GENOMIC DNA]</scope>
    <source>
        <strain evidence="4 5">DSM 17472</strain>
    </source>
</reference>
<dbReference type="OrthoDB" id="9762302at2"/>
<evidence type="ECO:0000313" key="4">
    <source>
        <dbReference type="EMBL" id="QBI00918.1"/>
    </source>
</evidence>
<sequence>MRHLLTALSLALAAAGASAQAPSGTVADRISADSLRGHLSFLSSDLLEGRGTPSRGLDLAAEYIAAQFRRAGLEAVGDDGYFQTAHWQQAQRDARDFTFTVQAGGKTFAVPHSAATANFVQPVALAATGVVRMTWQEALAAGSEVDGKVLVVPAAAVPDAAGVLRAGLKSRPALVVLADTKGYQRNRGDGWLIDPEQVAPAGAAPVVVLHDAAAATALQEAGATVAATIAVPQLRAVKLRNVIGVLRGTDPALKNTYAMLTAHYDHLGIRDGVIHNGANDDGSGTVAVIDIAAALAAEKTRPRRSIVFMALFGEELGLLGSRYYGRHPVFPLKDTVAHLNLEQIGRTDDSEGAQVGTATLTGFDYSTVTEYLKKAGERSGVRLWKHEANSDRYFARSDNQALADVGVPAHTLAVAFGFPDYHGKDDDWSKLDYDNMARVTRMVALGLQDIANDAKRPAWTNAPKAAPYLEAGRKLMGQ</sequence>
<dbReference type="SUPFAM" id="SSF53187">
    <property type="entry name" value="Zn-dependent exopeptidases"/>
    <property type="match status" value="1"/>
</dbReference>